<evidence type="ECO:0000256" key="1">
    <source>
        <dbReference type="SAM" id="MobiDB-lite"/>
    </source>
</evidence>
<dbReference type="Proteomes" id="UP001054902">
    <property type="component" value="Unassembled WGS sequence"/>
</dbReference>
<gene>
    <name evidence="2" type="ORF">CTEN210_07340</name>
</gene>
<dbReference type="Gene3D" id="1.25.40.20">
    <property type="entry name" value="Ankyrin repeat-containing domain"/>
    <property type="match status" value="1"/>
</dbReference>
<dbReference type="PANTHER" id="PTHR46586">
    <property type="entry name" value="ANKYRIN REPEAT-CONTAINING PROTEIN"/>
    <property type="match status" value="1"/>
</dbReference>
<dbReference type="InterPro" id="IPR052050">
    <property type="entry name" value="SecEffector_AnkRepeat"/>
</dbReference>
<accession>A0AAD3CUK4</accession>
<dbReference type="InterPro" id="IPR036770">
    <property type="entry name" value="Ankyrin_rpt-contain_sf"/>
</dbReference>
<comment type="caution">
    <text evidence="2">The sequence shown here is derived from an EMBL/GenBank/DDBJ whole genome shotgun (WGS) entry which is preliminary data.</text>
</comment>
<dbReference type="AlphaFoldDB" id="A0AAD3CUK4"/>
<reference evidence="2 3" key="1">
    <citation type="journal article" date="2021" name="Sci. Rep.">
        <title>The genome of the diatom Chaetoceros tenuissimus carries an ancient integrated fragment of an extant virus.</title>
        <authorList>
            <person name="Hongo Y."/>
            <person name="Kimura K."/>
            <person name="Takaki Y."/>
            <person name="Yoshida Y."/>
            <person name="Baba S."/>
            <person name="Kobayashi G."/>
            <person name="Nagasaki K."/>
            <person name="Hano T."/>
            <person name="Tomaru Y."/>
        </authorList>
    </citation>
    <scope>NUCLEOTIDE SEQUENCE [LARGE SCALE GENOMIC DNA]</scope>
    <source>
        <strain evidence="2 3">NIES-3715</strain>
    </source>
</reference>
<organism evidence="2 3">
    <name type="scientific">Chaetoceros tenuissimus</name>
    <dbReference type="NCBI Taxonomy" id="426638"/>
    <lineage>
        <taxon>Eukaryota</taxon>
        <taxon>Sar</taxon>
        <taxon>Stramenopiles</taxon>
        <taxon>Ochrophyta</taxon>
        <taxon>Bacillariophyta</taxon>
        <taxon>Coscinodiscophyceae</taxon>
        <taxon>Chaetocerotophycidae</taxon>
        <taxon>Chaetocerotales</taxon>
        <taxon>Chaetocerotaceae</taxon>
        <taxon>Chaetoceros</taxon>
    </lineage>
</organism>
<evidence type="ECO:0000313" key="2">
    <source>
        <dbReference type="EMBL" id="GFH50864.1"/>
    </source>
</evidence>
<sequence length="729" mass="84355">MSSGSRDQLAVHKKRGRGDISSSGTIFHDASSRHDVLSSIDINKRATELSNKLLSLEEEFPEVKYIVRAETLLESAVKKAMQEASKKRKFESITNHKEESGTLYSLPDEVLQNCLSYVGKGHYGLVALASKKLNKAYKIKFGNETAFLEMATSVKLATYCLNELCRMTQDKDEMLRAAAVNGNLDILRYAVRSGLDLFPLVEMKKETLYGWDSWDYSHWDEHEYGDLDESELAELKETAEDVFFTDEDEQQRTWSQKTVKLSKLTERGHLHVLKYLHEELNYRVGLQRYCKPAIQYGQLEILEWLYSKGYMDPKDKMHNLVEFCTHAVLNGNVKALDWLLSKGFDFEEVYMADAIRSKSIEMIQHCFSFGLGEWLGFSCSEEAIRETRSLDVYRKMHELGYDFKELRKWYDEGKPWEIRDSFEIIKFLRSVSVPWSEKVMRDILQYCTLEMIHTAHEDGCPWSSPDGYHACLKSEHSSLEKCIFLMESGCPFDNDLSYVGKLLQKKDQALLELFVGKDSTFDNALFKTIVECEHALWLEGITIMLEKGKEVQNFTSIEEVFGICQNIKGIKYFQGLGLPWTLDNIANTVLLSRIACFNELDDVKWAYENGCKGGELVQFVKEEWDSSGIRKRKEWKANRSFFQEKGLLASMNIQNIGDAQLDSKYSSRTSMLFRIDYFELKSLVDRGYAFRSDSEKDSIIKEALDKCFKYPSNYIFRKRFALFQQMGVR</sequence>
<protein>
    <submittedName>
        <fullName evidence="2">Uncharacterized protein</fullName>
    </submittedName>
</protein>
<name>A0AAD3CUK4_9STRA</name>
<proteinExistence type="predicted"/>
<dbReference type="EMBL" id="BLLK01000042">
    <property type="protein sequence ID" value="GFH50864.1"/>
    <property type="molecule type" value="Genomic_DNA"/>
</dbReference>
<keyword evidence="3" id="KW-1185">Reference proteome</keyword>
<dbReference type="SUPFAM" id="SSF140860">
    <property type="entry name" value="Pseudo ankyrin repeat-like"/>
    <property type="match status" value="1"/>
</dbReference>
<feature type="region of interest" description="Disordered" evidence="1">
    <location>
        <begin position="1"/>
        <end position="26"/>
    </location>
</feature>
<evidence type="ECO:0000313" key="3">
    <source>
        <dbReference type="Proteomes" id="UP001054902"/>
    </source>
</evidence>
<dbReference type="PANTHER" id="PTHR46586:SF3">
    <property type="entry name" value="ANKYRIN REPEAT-CONTAINING PROTEIN"/>
    <property type="match status" value="1"/>
</dbReference>